<dbReference type="InterPro" id="IPR027417">
    <property type="entry name" value="P-loop_NTPase"/>
</dbReference>
<dbReference type="Proteomes" id="UP000594468">
    <property type="component" value="Chromosome"/>
</dbReference>
<proteinExistence type="inferred from homology"/>
<dbReference type="GO" id="GO:0003924">
    <property type="term" value="F:GTPase activity"/>
    <property type="evidence" value="ECO:0007669"/>
    <property type="project" value="InterPro"/>
</dbReference>
<reference evidence="3 4" key="1">
    <citation type="submission" date="2020-02" db="EMBL/GenBank/DDBJ databases">
        <authorList>
            <person name="Zheng R.K."/>
            <person name="Sun C.M."/>
        </authorList>
    </citation>
    <scope>NUCLEOTIDE SEQUENCE [LARGE SCALE GENOMIC DNA]</scope>
    <source>
        <strain evidence="4">rifampicinis</strain>
    </source>
</reference>
<dbReference type="NCBIfam" id="NF006958">
    <property type="entry name" value="PRK09435.1"/>
    <property type="match status" value="1"/>
</dbReference>
<sequence length="374" mass="40343">MPDEKQNHKKPEWTPPGAGPEYASRVVPGQKPQSVPPKVPTRRQKMNVEDYVQGVLAHDRAVLARAITLIESNALVHFEQAQAVLKALMPHTGGALRVGITGVPGAGKSTLIETLGLMLVKQGYRVAVLAVDPTSTTSRGSILGDKTRMNQLSQHPQAFIRPSPTGGALGGVARKSRETIFLCEAAGFDVILVETVGTGQSEVAVRSMVDFFLLVLIAGAGDELQGIKKGVVELADAVVINKADGDNRVAAGAARAEYDRVLHYLSPATEGWTTHAYTCSGLTGEGVAHIWDVVQQFSHMAHENGAFMARREDQMQAWLQNLIEAQILATFSQDARVQVALEQARHQVREGRLTVPSAAQQLAHWLRIVPPDST</sequence>
<organism evidence="3 4">
    <name type="scientific">Phototrophicus methaneseepsis</name>
    <dbReference type="NCBI Taxonomy" id="2710758"/>
    <lineage>
        <taxon>Bacteria</taxon>
        <taxon>Bacillati</taxon>
        <taxon>Chloroflexota</taxon>
        <taxon>Candidatus Thermofontia</taxon>
        <taxon>Phototrophicales</taxon>
        <taxon>Phototrophicaceae</taxon>
        <taxon>Phototrophicus</taxon>
    </lineage>
</organism>
<dbReference type="Gene3D" id="3.40.50.300">
    <property type="entry name" value="P-loop containing nucleotide triphosphate hydrolases"/>
    <property type="match status" value="1"/>
</dbReference>
<dbReference type="NCBIfam" id="TIGR00750">
    <property type="entry name" value="lao"/>
    <property type="match status" value="1"/>
</dbReference>
<gene>
    <name evidence="3" type="primary">meaB</name>
    <name evidence="3" type="ORF">G4Y79_16945</name>
</gene>
<protein>
    <submittedName>
        <fullName evidence="3">Methylmalonyl Co-A mutase-associated GTPase MeaB</fullName>
        <ecNumber evidence="3">3.6.5.-</ecNumber>
    </submittedName>
</protein>
<dbReference type="GO" id="GO:0005525">
    <property type="term" value="F:GTP binding"/>
    <property type="evidence" value="ECO:0007669"/>
    <property type="project" value="InterPro"/>
</dbReference>
<dbReference type="Gene3D" id="1.10.287.130">
    <property type="match status" value="1"/>
</dbReference>
<feature type="compositionally biased region" description="Basic and acidic residues" evidence="2">
    <location>
        <begin position="1"/>
        <end position="12"/>
    </location>
</feature>
<keyword evidence="3" id="KW-0378">Hydrolase</keyword>
<dbReference type="CDD" id="cd03114">
    <property type="entry name" value="MMAA-like"/>
    <property type="match status" value="1"/>
</dbReference>
<evidence type="ECO:0000256" key="1">
    <source>
        <dbReference type="ARBA" id="ARBA00009625"/>
    </source>
</evidence>
<keyword evidence="4" id="KW-1185">Reference proteome</keyword>
<dbReference type="PANTHER" id="PTHR23408:SF3">
    <property type="entry name" value="METHYLMALONIC ACIDURIA TYPE A PROTEIN, MITOCHONDRIAL"/>
    <property type="match status" value="1"/>
</dbReference>
<dbReference type="InterPro" id="IPR005129">
    <property type="entry name" value="GTPase_ArgK"/>
</dbReference>
<evidence type="ECO:0000256" key="2">
    <source>
        <dbReference type="SAM" id="MobiDB-lite"/>
    </source>
</evidence>
<dbReference type="EC" id="3.6.5.-" evidence="3"/>
<comment type="similarity">
    <text evidence="1">Belongs to the SIMIBI class G3E GTPase family. ArgK/MeaB subfamily.</text>
</comment>
<dbReference type="RefSeq" id="WP_195169447.1">
    <property type="nucleotide sequence ID" value="NZ_CP062983.1"/>
</dbReference>
<dbReference type="Gene3D" id="1.20.5.170">
    <property type="match status" value="1"/>
</dbReference>
<dbReference type="GO" id="GO:0005737">
    <property type="term" value="C:cytoplasm"/>
    <property type="evidence" value="ECO:0007669"/>
    <property type="project" value="TreeGrafter"/>
</dbReference>
<dbReference type="Pfam" id="PF03308">
    <property type="entry name" value="MeaB"/>
    <property type="match status" value="1"/>
</dbReference>
<dbReference type="SUPFAM" id="SSF52540">
    <property type="entry name" value="P-loop containing nucleoside triphosphate hydrolases"/>
    <property type="match status" value="1"/>
</dbReference>
<accession>A0A7S8IDH5</accession>
<dbReference type="PANTHER" id="PTHR23408">
    <property type="entry name" value="METHYLMALONYL-COA MUTASE"/>
    <property type="match status" value="1"/>
</dbReference>
<evidence type="ECO:0000313" key="4">
    <source>
        <dbReference type="Proteomes" id="UP000594468"/>
    </source>
</evidence>
<dbReference type="KEGG" id="pmet:G4Y79_16945"/>
<feature type="region of interest" description="Disordered" evidence="2">
    <location>
        <begin position="1"/>
        <end position="43"/>
    </location>
</feature>
<evidence type="ECO:0000313" key="3">
    <source>
        <dbReference type="EMBL" id="QPC81374.1"/>
    </source>
</evidence>
<dbReference type="AlphaFoldDB" id="A0A7S8IDH5"/>
<name>A0A7S8IDH5_9CHLR</name>
<dbReference type="EMBL" id="CP062983">
    <property type="protein sequence ID" value="QPC81374.1"/>
    <property type="molecule type" value="Genomic_DNA"/>
</dbReference>